<feature type="transmembrane region" description="Helical" evidence="5">
    <location>
        <begin position="308"/>
        <end position="332"/>
    </location>
</feature>
<dbReference type="OrthoDB" id="3066029at2759"/>
<dbReference type="InterPro" id="IPR036259">
    <property type="entry name" value="MFS_trans_sf"/>
</dbReference>
<feature type="transmembrane region" description="Helical" evidence="5">
    <location>
        <begin position="444"/>
        <end position="466"/>
    </location>
</feature>
<reference evidence="7" key="3">
    <citation type="submission" date="2011-03" db="EMBL/GenBank/DDBJ databases">
        <title>Annotation of Magnaporthe poae ATCC 64411.</title>
        <authorList>
            <person name="Ma L.-J."/>
            <person name="Dead R."/>
            <person name="Young S.K."/>
            <person name="Zeng Q."/>
            <person name="Gargeya S."/>
            <person name="Fitzgerald M."/>
            <person name="Haas B."/>
            <person name="Abouelleil A."/>
            <person name="Alvarado L."/>
            <person name="Arachchi H.M."/>
            <person name="Berlin A."/>
            <person name="Brown A."/>
            <person name="Chapman S.B."/>
            <person name="Chen Z."/>
            <person name="Dunbar C."/>
            <person name="Freedman E."/>
            <person name="Gearin G."/>
            <person name="Gellesch M."/>
            <person name="Goldberg J."/>
            <person name="Griggs A."/>
            <person name="Gujja S."/>
            <person name="Heiman D."/>
            <person name="Howarth C."/>
            <person name="Larson L."/>
            <person name="Lui A."/>
            <person name="MacDonald P.J.P."/>
            <person name="Mehta T."/>
            <person name="Montmayeur A."/>
            <person name="Murphy C."/>
            <person name="Neiman D."/>
            <person name="Pearson M."/>
            <person name="Priest M."/>
            <person name="Roberts A."/>
            <person name="Saif S."/>
            <person name="Shea T."/>
            <person name="Shenoy N."/>
            <person name="Sisk P."/>
            <person name="Stolte C."/>
            <person name="Sykes S."/>
            <person name="Yandava C."/>
            <person name="Wortman J."/>
            <person name="Nusbaum C."/>
            <person name="Birren B."/>
        </authorList>
    </citation>
    <scope>NUCLEOTIDE SEQUENCE</scope>
    <source>
        <strain evidence="7">ATCC 64411</strain>
    </source>
</reference>
<evidence type="ECO:0000259" key="6">
    <source>
        <dbReference type="PROSITE" id="PS50850"/>
    </source>
</evidence>
<dbReference type="InterPro" id="IPR011701">
    <property type="entry name" value="MFS"/>
</dbReference>
<evidence type="ECO:0000313" key="7">
    <source>
        <dbReference type="EMBL" id="KLU82473.1"/>
    </source>
</evidence>
<dbReference type="Pfam" id="PF07690">
    <property type="entry name" value="MFS_1"/>
    <property type="match status" value="1"/>
</dbReference>
<evidence type="ECO:0000313" key="8">
    <source>
        <dbReference type="EnsemblFungi" id="MAPG_01545T0"/>
    </source>
</evidence>
<keyword evidence="4 5" id="KW-0472">Membrane</keyword>
<feature type="transmembrane region" description="Helical" evidence="5">
    <location>
        <begin position="181"/>
        <end position="202"/>
    </location>
</feature>
<gene>
    <name evidence="7" type="ORF">MAPG_01545</name>
</gene>
<dbReference type="EMBL" id="ADBL01000371">
    <property type="status" value="NOT_ANNOTATED_CDS"/>
    <property type="molecule type" value="Genomic_DNA"/>
</dbReference>
<reference evidence="9" key="1">
    <citation type="submission" date="2010-05" db="EMBL/GenBank/DDBJ databases">
        <title>The genome sequence of Magnaporthe poae strain ATCC 64411.</title>
        <authorList>
            <person name="Ma L.-J."/>
            <person name="Dead R."/>
            <person name="Young S."/>
            <person name="Zeng Q."/>
            <person name="Koehrsen M."/>
            <person name="Alvarado L."/>
            <person name="Berlin A."/>
            <person name="Chapman S.B."/>
            <person name="Chen Z."/>
            <person name="Freedman E."/>
            <person name="Gellesch M."/>
            <person name="Goldberg J."/>
            <person name="Griggs A."/>
            <person name="Gujja S."/>
            <person name="Heilman E.R."/>
            <person name="Heiman D."/>
            <person name="Hepburn T."/>
            <person name="Howarth C."/>
            <person name="Jen D."/>
            <person name="Larson L."/>
            <person name="Mehta T."/>
            <person name="Neiman D."/>
            <person name="Pearson M."/>
            <person name="Roberts A."/>
            <person name="Saif S."/>
            <person name="Shea T."/>
            <person name="Shenoy N."/>
            <person name="Sisk P."/>
            <person name="Stolte C."/>
            <person name="Sykes S."/>
            <person name="Walk T."/>
            <person name="White J."/>
            <person name="Yandava C."/>
            <person name="Haas B."/>
            <person name="Nusbaum C."/>
            <person name="Birren B."/>
        </authorList>
    </citation>
    <scope>NUCLEOTIDE SEQUENCE [LARGE SCALE GENOMIC DNA]</scope>
    <source>
        <strain evidence="9">ATCC 64411 / 73-15</strain>
    </source>
</reference>
<feature type="transmembrane region" description="Helical" evidence="5">
    <location>
        <begin position="270"/>
        <end position="288"/>
    </location>
</feature>
<reference evidence="8" key="4">
    <citation type="journal article" date="2015" name="G3 (Bethesda)">
        <title>Genome sequences of three phytopathogenic species of the Magnaporthaceae family of fungi.</title>
        <authorList>
            <person name="Okagaki L.H."/>
            <person name="Nunes C.C."/>
            <person name="Sailsbery J."/>
            <person name="Clay B."/>
            <person name="Brown D."/>
            <person name="John T."/>
            <person name="Oh Y."/>
            <person name="Young N."/>
            <person name="Fitzgerald M."/>
            <person name="Haas B.J."/>
            <person name="Zeng Q."/>
            <person name="Young S."/>
            <person name="Adiconis X."/>
            <person name="Fan L."/>
            <person name="Levin J.Z."/>
            <person name="Mitchell T.K."/>
            <person name="Okubara P.A."/>
            <person name="Farman M.L."/>
            <person name="Kohn L.M."/>
            <person name="Birren B."/>
            <person name="Ma L.-J."/>
            <person name="Dean R.A."/>
        </authorList>
    </citation>
    <scope>NUCLEOTIDE SEQUENCE</scope>
    <source>
        <strain evidence="8">ATCC 64411 / 73-15</strain>
    </source>
</reference>
<evidence type="ECO:0000256" key="3">
    <source>
        <dbReference type="ARBA" id="ARBA00022989"/>
    </source>
</evidence>
<dbReference type="AlphaFoldDB" id="A0A0C4DNZ6"/>
<dbReference type="EnsemblFungi" id="MAPG_01545T0">
    <property type="protein sequence ID" value="MAPG_01545T0"/>
    <property type="gene ID" value="MAPG_01545"/>
</dbReference>
<dbReference type="VEuPathDB" id="FungiDB:MAPG_01545"/>
<dbReference type="PANTHER" id="PTHR23502:SF152">
    <property type="entry name" value="MAJOR FACILITATOR SUPERFAMILY (MFS) PROFILE DOMAIN-CONTAINING PROTEIN-RELATED"/>
    <property type="match status" value="1"/>
</dbReference>
<feature type="transmembrane region" description="Helical" evidence="5">
    <location>
        <begin position="352"/>
        <end position="370"/>
    </location>
</feature>
<evidence type="ECO:0000256" key="5">
    <source>
        <dbReference type="SAM" id="Phobius"/>
    </source>
</evidence>
<feature type="transmembrane region" description="Helical" evidence="5">
    <location>
        <begin position="96"/>
        <end position="115"/>
    </location>
</feature>
<proteinExistence type="predicted"/>
<sequence length="493" mass="51849">MPPQPTADRAGTTSILSAAGQACSGLVESAGSSSTIGETAEVVFQIPARRRWLILSSLCWASFPLNFVSNPILAAIPEVAADLDVPATAVTNANSAVLAAMALSAFIWLPLCGILGRRTALLSSQLVVVVSLLITSLSPNLACFATFWALAGSTTPFFLVAGQTIITDVFEPTIRGTATGYFLGVSVVTNLLAPLSGALIATYTTWRVVFGITSGTTLIAFSLCFFLVPSAQQLSGGLDSKNAESRPSLSGVLRAFDPSAVFRQLKYPRVLFCHITAGLLGFNMYAILSSVRRIINPRFNLTSPLTSGLFYLAPGIGSIVGSTLGGVISDWVVKRYIVKRKGLRIPQDRLRACIPAMLLVMPLGTMTYGWSVQKEVGGMVLPAAGAFIHGFGLMVAFSSLNTYAGEVIPEQKTAVISSKYMFQYGFASAGIGGAIPMIDRIGVGWAVTITTGVIIVATIPLVAIIVNPALDLPSWLRAGVKDSPSGSEGQAEM</sequence>
<protein>
    <recommendedName>
        <fullName evidence="6">Major facilitator superfamily (MFS) profile domain-containing protein</fullName>
    </recommendedName>
</protein>
<keyword evidence="3 5" id="KW-1133">Transmembrane helix</keyword>
<feature type="transmembrane region" description="Helical" evidence="5">
    <location>
        <begin position="127"/>
        <end position="151"/>
    </location>
</feature>
<dbReference type="Gene3D" id="1.20.1250.20">
    <property type="entry name" value="MFS general substrate transporter like domains"/>
    <property type="match status" value="1"/>
</dbReference>
<keyword evidence="9" id="KW-1185">Reference proteome</keyword>
<feature type="transmembrane region" description="Helical" evidence="5">
    <location>
        <begin position="52"/>
        <end position="76"/>
    </location>
</feature>
<accession>A0A0C4DNZ6</accession>
<name>A0A0C4DNZ6_MAGP6</name>
<dbReference type="GO" id="GO:0022857">
    <property type="term" value="F:transmembrane transporter activity"/>
    <property type="evidence" value="ECO:0007669"/>
    <property type="project" value="InterPro"/>
</dbReference>
<dbReference type="eggNOG" id="KOG0255">
    <property type="taxonomic scope" value="Eukaryota"/>
</dbReference>
<organism evidence="8 9">
    <name type="scientific">Magnaporthiopsis poae (strain ATCC 64411 / 73-15)</name>
    <name type="common">Kentucky bluegrass fungus</name>
    <name type="synonym">Magnaporthe poae</name>
    <dbReference type="NCBI Taxonomy" id="644358"/>
    <lineage>
        <taxon>Eukaryota</taxon>
        <taxon>Fungi</taxon>
        <taxon>Dikarya</taxon>
        <taxon>Ascomycota</taxon>
        <taxon>Pezizomycotina</taxon>
        <taxon>Sordariomycetes</taxon>
        <taxon>Sordariomycetidae</taxon>
        <taxon>Magnaporthales</taxon>
        <taxon>Magnaporthaceae</taxon>
        <taxon>Magnaporthiopsis</taxon>
    </lineage>
</organism>
<dbReference type="GO" id="GO:0005886">
    <property type="term" value="C:plasma membrane"/>
    <property type="evidence" value="ECO:0007669"/>
    <property type="project" value="TreeGrafter"/>
</dbReference>
<keyword evidence="2 5" id="KW-0812">Transmembrane</keyword>
<reference evidence="7" key="2">
    <citation type="submission" date="2010-05" db="EMBL/GenBank/DDBJ databases">
        <title>The Genome Sequence of Magnaporthe poae strain ATCC 64411.</title>
        <authorList>
            <consortium name="The Broad Institute Genome Sequencing Platform"/>
            <consortium name="Broad Institute Genome Sequencing Center for Infectious Disease"/>
            <person name="Ma L.-J."/>
            <person name="Dead R."/>
            <person name="Young S."/>
            <person name="Zeng Q."/>
            <person name="Koehrsen M."/>
            <person name="Alvarado L."/>
            <person name="Berlin A."/>
            <person name="Chapman S.B."/>
            <person name="Chen Z."/>
            <person name="Freedman E."/>
            <person name="Gellesch M."/>
            <person name="Goldberg J."/>
            <person name="Griggs A."/>
            <person name="Gujja S."/>
            <person name="Heilman E.R."/>
            <person name="Heiman D."/>
            <person name="Hepburn T."/>
            <person name="Howarth C."/>
            <person name="Jen D."/>
            <person name="Larson L."/>
            <person name="Mehta T."/>
            <person name="Neiman D."/>
            <person name="Pearson M."/>
            <person name="Roberts A."/>
            <person name="Saif S."/>
            <person name="Shea T."/>
            <person name="Shenoy N."/>
            <person name="Sisk P."/>
            <person name="Stolte C."/>
            <person name="Sykes S."/>
            <person name="Walk T."/>
            <person name="White J."/>
            <person name="Yandava C."/>
            <person name="Haas B."/>
            <person name="Nusbaum C."/>
            <person name="Birren B."/>
        </authorList>
    </citation>
    <scope>NUCLEOTIDE SEQUENCE</scope>
    <source>
        <strain evidence="7">ATCC 64411</strain>
    </source>
</reference>
<feature type="domain" description="Major facilitator superfamily (MFS) profile" evidence="6">
    <location>
        <begin position="54"/>
        <end position="470"/>
    </location>
</feature>
<dbReference type="STRING" id="644358.A0A0C4DNZ6"/>
<evidence type="ECO:0000256" key="2">
    <source>
        <dbReference type="ARBA" id="ARBA00022692"/>
    </source>
</evidence>
<feature type="transmembrane region" description="Helical" evidence="5">
    <location>
        <begin position="376"/>
        <end position="400"/>
    </location>
</feature>
<dbReference type="InterPro" id="IPR020846">
    <property type="entry name" value="MFS_dom"/>
</dbReference>
<feature type="transmembrane region" description="Helical" evidence="5">
    <location>
        <begin position="208"/>
        <end position="228"/>
    </location>
</feature>
<evidence type="ECO:0000256" key="4">
    <source>
        <dbReference type="ARBA" id="ARBA00023136"/>
    </source>
</evidence>
<dbReference type="EMBL" id="GL876966">
    <property type="protein sequence ID" value="KLU82473.1"/>
    <property type="molecule type" value="Genomic_DNA"/>
</dbReference>
<comment type="subcellular location">
    <subcellularLocation>
        <location evidence="1">Membrane</location>
        <topology evidence="1">Multi-pass membrane protein</topology>
    </subcellularLocation>
</comment>
<dbReference type="Proteomes" id="UP000011715">
    <property type="component" value="Unassembled WGS sequence"/>
</dbReference>
<evidence type="ECO:0000256" key="1">
    <source>
        <dbReference type="ARBA" id="ARBA00004141"/>
    </source>
</evidence>
<dbReference type="PANTHER" id="PTHR23502">
    <property type="entry name" value="MAJOR FACILITATOR SUPERFAMILY"/>
    <property type="match status" value="1"/>
</dbReference>
<dbReference type="OMA" id="PLWRKCI"/>
<dbReference type="SUPFAM" id="SSF103473">
    <property type="entry name" value="MFS general substrate transporter"/>
    <property type="match status" value="1"/>
</dbReference>
<evidence type="ECO:0000313" key="9">
    <source>
        <dbReference type="Proteomes" id="UP000011715"/>
    </source>
</evidence>
<dbReference type="PROSITE" id="PS50850">
    <property type="entry name" value="MFS"/>
    <property type="match status" value="1"/>
</dbReference>
<reference evidence="8" key="5">
    <citation type="submission" date="2015-06" db="UniProtKB">
        <authorList>
            <consortium name="EnsemblFungi"/>
        </authorList>
    </citation>
    <scope>IDENTIFICATION</scope>
    <source>
        <strain evidence="8">ATCC 64411</strain>
    </source>
</reference>